<dbReference type="SUPFAM" id="SSF57184">
    <property type="entry name" value="Growth factor receptor domain"/>
    <property type="match status" value="1"/>
</dbReference>
<dbReference type="SUPFAM" id="SSF53300">
    <property type="entry name" value="vWA-like"/>
    <property type="match status" value="1"/>
</dbReference>
<dbReference type="Gene3D" id="3.40.50.410">
    <property type="entry name" value="von Willebrand factor, type A domain"/>
    <property type="match status" value="1"/>
</dbReference>
<dbReference type="InterPro" id="IPR009030">
    <property type="entry name" value="Growth_fac_rcpt_cys_sf"/>
</dbReference>
<protein>
    <submittedName>
        <fullName evidence="12 13">Uncharacterized protein LOC109462574</fullName>
    </submittedName>
</protein>
<feature type="domain" description="VWFD" evidence="10">
    <location>
        <begin position="689"/>
        <end position="868"/>
    </location>
</feature>
<dbReference type="Gene3D" id="2.60.120.260">
    <property type="entry name" value="Galactose-binding domain-like"/>
    <property type="match status" value="1"/>
</dbReference>
<evidence type="ECO:0000313" key="12">
    <source>
        <dbReference type="RefSeq" id="XP_019614687.1"/>
    </source>
</evidence>
<dbReference type="KEGG" id="bbel:109462574"/>
<feature type="chain" id="PRO_5044647524" evidence="7">
    <location>
        <begin position="22"/>
        <end position="1225"/>
    </location>
</feature>
<evidence type="ECO:0000313" key="11">
    <source>
        <dbReference type="Proteomes" id="UP000515135"/>
    </source>
</evidence>
<organism evidence="11 12">
    <name type="scientific">Branchiostoma belcheri</name>
    <name type="common">Amphioxus</name>
    <dbReference type="NCBI Taxonomy" id="7741"/>
    <lineage>
        <taxon>Eukaryota</taxon>
        <taxon>Metazoa</taxon>
        <taxon>Chordata</taxon>
        <taxon>Cephalochordata</taxon>
        <taxon>Leptocardii</taxon>
        <taxon>Amphioxiformes</taxon>
        <taxon>Branchiostomatidae</taxon>
        <taxon>Branchiostoma</taxon>
    </lineage>
</organism>
<dbReference type="SMART" id="SM00216">
    <property type="entry name" value="VWD"/>
    <property type="match status" value="1"/>
</dbReference>
<dbReference type="InterPro" id="IPR001881">
    <property type="entry name" value="EGF-like_Ca-bd_dom"/>
</dbReference>
<dbReference type="PROSITE" id="PS01187">
    <property type="entry name" value="EGF_CA"/>
    <property type="match status" value="3"/>
</dbReference>
<dbReference type="PROSITE" id="PS51233">
    <property type="entry name" value="VWFD"/>
    <property type="match status" value="1"/>
</dbReference>
<dbReference type="PROSITE" id="PS50234">
    <property type="entry name" value="VWFA"/>
    <property type="match status" value="1"/>
</dbReference>
<dbReference type="SUPFAM" id="SSF49785">
    <property type="entry name" value="Galactose-binding domain-like"/>
    <property type="match status" value="1"/>
</dbReference>
<dbReference type="OrthoDB" id="5945029at2759"/>
<dbReference type="Pfam" id="PF00754">
    <property type="entry name" value="F5_F8_type_C"/>
    <property type="match status" value="1"/>
</dbReference>
<evidence type="ECO:0000256" key="5">
    <source>
        <dbReference type="ARBA" id="ARBA00023136"/>
    </source>
</evidence>
<evidence type="ECO:0000256" key="1">
    <source>
        <dbReference type="ARBA" id="ARBA00004370"/>
    </source>
</evidence>
<keyword evidence="5" id="KW-0472">Membrane</keyword>
<dbReference type="InterPro" id="IPR008979">
    <property type="entry name" value="Galactose-bd-like_sf"/>
</dbReference>
<evidence type="ECO:0000256" key="2">
    <source>
        <dbReference type="ARBA" id="ARBA00022536"/>
    </source>
</evidence>
<evidence type="ECO:0000256" key="3">
    <source>
        <dbReference type="ARBA" id="ARBA00022729"/>
    </source>
</evidence>
<dbReference type="SMART" id="SM00832">
    <property type="entry name" value="C8"/>
    <property type="match status" value="1"/>
</dbReference>
<evidence type="ECO:0000313" key="13">
    <source>
        <dbReference type="RefSeq" id="XP_019614688.1"/>
    </source>
</evidence>
<gene>
    <name evidence="12 13" type="primary">LOC109462574</name>
</gene>
<dbReference type="RefSeq" id="XP_019614688.1">
    <property type="nucleotide sequence ID" value="XM_019759129.1"/>
</dbReference>
<evidence type="ECO:0000259" key="10">
    <source>
        <dbReference type="PROSITE" id="PS51233"/>
    </source>
</evidence>
<evidence type="ECO:0000259" key="9">
    <source>
        <dbReference type="PROSITE" id="PS50234"/>
    </source>
</evidence>
<dbReference type="InterPro" id="IPR052749">
    <property type="entry name" value="Alpha-tectorin"/>
</dbReference>
<dbReference type="Pfam" id="PF08742">
    <property type="entry name" value="C8"/>
    <property type="match status" value="1"/>
</dbReference>
<dbReference type="CDD" id="cd19941">
    <property type="entry name" value="TIL"/>
    <property type="match status" value="1"/>
</dbReference>
<dbReference type="RefSeq" id="XP_019614687.1">
    <property type="nucleotide sequence ID" value="XM_019759128.1"/>
</dbReference>
<dbReference type="Pfam" id="PF00092">
    <property type="entry name" value="VWA"/>
    <property type="match status" value="1"/>
</dbReference>
<dbReference type="GeneID" id="109462574"/>
<dbReference type="AlphaFoldDB" id="A0A6P4Y7H2"/>
<evidence type="ECO:0000256" key="7">
    <source>
        <dbReference type="SAM" id="SignalP"/>
    </source>
</evidence>
<dbReference type="InterPro" id="IPR000152">
    <property type="entry name" value="EGF-type_Asp/Asn_hydroxyl_site"/>
</dbReference>
<sequence>MKSAVLVSALLLSVSIGRTNADVCHWEGEAPFCDPGDCDIGTYVRSDNCGDGSCCWSGHKIYCCIPDIDECATNNGGCQQICTNTIGSFYCSCGEGFLLGPDRSTCFGEGYYGISCHWEGTAPFCDPGDCDIGTYVRSDNCGDGDCCVTGHKIHCCYMLEPPLWSASSEWDSHHSPDRADINTRETPDAAGAWAAAANDQDPWLMRDLGDVSVIAGIITKGRNYSPDWPWGIHDQYVTSYTISYGNANGDETFYTNADGQVTVFPANDDRDTEVYNDFGYFSGGITARFVKIHPQTWHEYISMRAKIVTDINECETNNGGCEQICTNTIGSFECSCRDGFLLAADGLTCNTAVCHWEGTAPFCDPGDCDIGTYVRSDNCGDGNCCFTGQKIYCCVAAEWLEVFSTVKGTGQTVYDAWRAGPGAIVLHNKCPVVDHWESLDILRVRVVLETNAGNAKLIFDGTNTNKFDWFSKPRLLSSPWGDLDVEPQNFFSIEGSPNLERSFYINRNWDGCPADAGWMVVADGGADGFCPWEQTPDNNVPYILFSNTGGYANFNGGGIVAADRMVIYIETAEKVLCSCPDGQSLSEDGTSCVDINECETNNGGCEQICTNTIGSFECSCRDGFLLDADGFSCLDINECETNNGGCEQICTNTIGSFECSCRDGFFLAADGLTCHTVTRTDWCVLPGRGICTSCGDPHTRMFDGTPYNFQGPCRYTFAKDCGDSSDFTVEVQHVPVGPLASVSVVREVFVLAYGEEVGIHQGRVVTVNGSPRTVSFSLAMDRILVTYYGVWVHVQLVEFCVDIYYDGIHCVKVTVTPYYWDRMCGLCGNYNGNMGDDNIMSDMITIASTWNEFGLSWLVEGEEEKSCGEGKVPGPCAGGLMTLVSNNGNCGMITDPSGPFAACHAAVPPGDFFNDCTFDMCALGGDIVGLCENLEHYALVCNDAGVFITWRSPTLCPMVCPPNSHYTTCTSLCPATCQDPNPACIGCEDTESCECDAGYVMSGQHCVPIEECGCTDPGTGQYYELGEIWVENGQRCICKENNIIVCKDCSFDIVFLLDRSSSIGPYAMYFAEKYIAYIIMCLRGLDVEVGLISYDCESRWLISQGLYTVDTSGLIPKVKASEFTGGESRTGHSIYHYICTENSRPDIPRVAVVLTDGDPTDGNLYAVYSDEARARGIELYTVAISRNDLFDFSVLEYIAGGADRVFGRFSCCDLAIKILRDVCVP</sequence>
<dbReference type="Pfam" id="PF00094">
    <property type="entry name" value="VWD"/>
    <property type="match status" value="1"/>
</dbReference>
<dbReference type="PROSITE" id="PS01186">
    <property type="entry name" value="EGF_2"/>
    <property type="match status" value="4"/>
</dbReference>
<dbReference type="SUPFAM" id="SSF57567">
    <property type="entry name" value="Serine protease inhibitors"/>
    <property type="match status" value="1"/>
</dbReference>
<feature type="domain" description="VWFA" evidence="9">
    <location>
        <begin position="1052"/>
        <end position="1225"/>
    </location>
</feature>
<feature type="signal peptide" evidence="7">
    <location>
        <begin position="1"/>
        <end position="21"/>
    </location>
</feature>
<evidence type="ECO:0000256" key="4">
    <source>
        <dbReference type="ARBA" id="ARBA00022737"/>
    </source>
</evidence>
<dbReference type="Pfam" id="PF01826">
    <property type="entry name" value="TIL"/>
    <property type="match status" value="1"/>
</dbReference>
<evidence type="ECO:0000256" key="6">
    <source>
        <dbReference type="ARBA" id="ARBA00023157"/>
    </source>
</evidence>
<name>A0A6P4Y7H2_BRABE</name>
<keyword evidence="3 7" id="KW-0732">Signal</keyword>
<dbReference type="InterPro" id="IPR000421">
    <property type="entry name" value="FA58C"/>
</dbReference>
<dbReference type="Proteomes" id="UP000515135">
    <property type="component" value="Unplaced"/>
</dbReference>
<keyword evidence="11" id="KW-1185">Reference proteome</keyword>
<dbReference type="SMART" id="SM00327">
    <property type="entry name" value="VWA"/>
    <property type="match status" value="1"/>
</dbReference>
<dbReference type="SUPFAM" id="SSF57196">
    <property type="entry name" value="EGF/Laminin"/>
    <property type="match status" value="2"/>
</dbReference>
<dbReference type="Pfam" id="PF14670">
    <property type="entry name" value="FXa_inhibition"/>
    <property type="match status" value="4"/>
</dbReference>
<keyword evidence="6" id="KW-1015">Disulfide bond</keyword>
<evidence type="ECO:0000259" key="8">
    <source>
        <dbReference type="PROSITE" id="PS50022"/>
    </source>
</evidence>
<dbReference type="InterPro" id="IPR002919">
    <property type="entry name" value="TIL_dom"/>
</dbReference>
<feature type="domain" description="F5/8 type C" evidence="8">
    <location>
        <begin position="146"/>
        <end position="310"/>
    </location>
</feature>
<dbReference type="SMART" id="SM00181">
    <property type="entry name" value="EGF"/>
    <property type="match status" value="5"/>
</dbReference>
<keyword evidence="2" id="KW-0245">EGF-like domain</keyword>
<dbReference type="PROSITE" id="PS00010">
    <property type="entry name" value="ASX_HYDROXYL"/>
    <property type="match status" value="1"/>
</dbReference>
<dbReference type="CDD" id="cd00054">
    <property type="entry name" value="EGF_CA"/>
    <property type="match status" value="3"/>
</dbReference>
<keyword evidence="4" id="KW-0677">Repeat</keyword>
<dbReference type="InterPro" id="IPR018097">
    <property type="entry name" value="EGF_Ca-bd_CS"/>
</dbReference>
<dbReference type="CDD" id="cd00057">
    <property type="entry name" value="FA58C"/>
    <property type="match status" value="1"/>
</dbReference>
<dbReference type="InterPro" id="IPR026823">
    <property type="entry name" value="cEGF"/>
</dbReference>
<dbReference type="Pfam" id="PF12662">
    <property type="entry name" value="cEGF"/>
    <property type="match status" value="1"/>
</dbReference>
<dbReference type="FunFam" id="2.10.25.10:FF:000240">
    <property type="entry name" value="Vitamin K-dependent protein S"/>
    <property type="match status" value="4"/>
</dbReference>
<dbReference type="GO" id="GO:0016020">
    <property type="term" value="C:membrane"/>
    <property type="evidence" value="ECO:0007669"/>
    <property type="project" value="UniProtKB-SubCell"/>
</dbReference>
<dbReference type="InterPro" id="IPR036084">
    <property type="entry name" value="Ser_inhib-like_sf"/>
</dbReference>
<dbReference type="InterPro" id="IPR014853">
    <property type="entry name" value="VWF/SSPO/ZAN-like_Cys-rich_dom"/>
</dbReference>
<dbReference type="SMART" id="SM00179">
    <property type="entry name" value="EGF_CA"/>
    <property type="match status" value="4"/>
</dbReference>
<dbReference type="InterPro" id="IPR036465">
    <property type="entry name" value="vWFA_dom_sf"/>
</dbReference>
<dbReference type="PANTHER" id="PTHR46160">
    <property type="entry name" value="ALPHA-TECTORIN-RELATED"/>
    <property type="match status" value="1"/>
</dbReference>
<proteinExistence type="predicted"/>
<dbReference type="PANTHER" id="PTHR46160:SF8">
    <property type="entry name" value="VWFD DOMAIN-CONTAINING PROTEIN"/>
    <property type="match status" value="1"/>
</dbReference>
<dbReference type="CDD" id="cd00198">
    <property type="entry name" value="vWFA"/>
    <property type="match status" value="1"/>
</dbReference>
<accession>A0A6P4Y7H2</accession>
<comment type="subcellular location">
    <subcellularLocation>
        <location evidence="1">Membrane</location>
    </subcellularLocation>
</comment>
<dbReference type="InterPro" id="IPR002035">
    <property type="entry name" value="VWF_A"/>
</dbReference>
<dbReference type="Gene3D" id="2.10.25.10">
    <property type="entry name" value="Laminin"/>
    <property type="match status" value="6"/>
</dbReference>
<dbReference type="InterPro" id="IPR000742">
    <property type="entry name" value="EGF"/>
</dbReference>
<reference evidence="12 13" key="1">
    <citation type="submission" date="2025-04" db="UniProtKB">
        <authorList>
            <consortium name="RefSeq"/>
        </authorList>
    </citation>
    <scope>IDENTIFICATION</scope>
    <source>
        <tissue evidence="12 13">Gonad</tissue>
    </source>
</reference>
<dbReference type="GO" id="GO:0005509">
    <property type="term" value="F:calcium ion binding"/>
    <property type="evidence" value="ECO:0007669"/>
    <property type="project" value="InterPro"/>
</dbReference>
<dbReference type="PROSITE" id="PS50022">
    <property type="entry name" value="FA58C_3"/>
    <property type="match status" value="1"/>
</dbReference>
<dbReference type="InterPro" id="IPR001846">
    <property type="entry name" value="VWF_type-D"/>
</dbReference>